<dbReference type="Gene3D" id="1.20.1300.10">
    <property type="entry name" value="Fumarate reductase/succinate dehydrogenase, transmembrane subunit"/>
    <property type="match status" value="1"/>
</dbReference>
<organism evidence="2 3">
    <name type="scientific">Massilia solisilvae</name>
    <dbReference type="NCBI Taxonomy" id="1811225"/>
    <lineage>
        <taxon>Bacteria</taxon>
        <taxon>Pseudomonadati</taxon>
        <taxon>Pseudomonadota</taxon>
        <taxon>Betaproteobacteria</taxon>
        <taxon>Burkholderiales</taxon>
        <taxon>Oxalobacteraceae</taxon>
        <taxon>Telluria group</taxon>
        <taxon>Massilia</taxon>
    </lineage>
</organism>
<sequence length="113" mass="12372">MTDTVTEVRLWYWGRISAMALTFFVFVHLAVIIYAVRGGLTGTEILERTHGNLAFGLFYAAFVLACTVHVPLGLARILRETLMSDRTANAVSALFALLLLVLGLRAVYGVVLA</sequence>
<keyword evidence="1" id="KW-0812">Transmembrane</keyword>
<evidence type="ECO:0000256" key="1">
    <source>
        <dbReference type="SAM" id="Phobius"/>
    </source>
</evidence>
<dbReference type="SUPFAM" id="SSF81343">
    <property type="entry name" value="Fumarate reductase respiratory complex transmembrane subunits"/>
    <property type="match status" value="1"/>
</dbReference>
<comment type="caution">
    <text evidence="2">The sequence shown here is derived from an EMBL/GenBank/DDBJ whole genome shotgun (WGS) entry which is preliminary data.</text>
</comment>
<feature type="transmembrane region" description="Helical" evidence="1">
    <location>
        <begin position="56"/>
        <end position="78"/>
    </location>
</feature>
<feature type="transmembrane region" description="Helical" evidence="1">
    <location>
        <begin position="12"/>
        <end position="36"/>
    </location>
</feature>
<reference evidence="2 3" key="1">
    <citation type="submission" date="2022-08" db="EMBL/GenBank/DDBJ databases">
        <title>Reclassification of Massilia species as members of the genera Telluria, Duganella, Pseudoduganella, Mokoshia gen. nov. and Zemynaea gen. nov. using orthogonal and non-orthogonal genome-based approaches.</title>
        <authorList>
            <person name="Bowman J.P."/>
        </authorList>
    </citation>
    <scope>NUCLEOTIDE SEQUENCE [LARGE SCALE GENOMIC DNA]</scope>
    <source>
        <strain evidence="2 3">JCM 31607</strain>
    </source>
</reference>
<dbReference type="EMBL" id="JANUGV010000003">
    <property type="protein sequence ID" value="MCS0609106.1"/>
    <property type="molecule type" value="Genomic_DNA"/>
</dbReference>
<evidence type="ECO:0000313" key="3">
    <source>
        <dbReference type="Proteomes" id="UP001205861"/>
    </source>
</evidence>
<keyword evidence="3" id="KW-1185">Reference proteome</keyword>
<feature type="transmembrane region" description="Helical" evidence="1">
    <location>
        <begin position="90"/>
        <end position="111"/>
    </location>
</feature>
<evidence type="ECO:0000313" key="2">
    <source>
        <dbReference type="EMBL" id="MCS0609106.1"/>
    </source>
</evidence>
<name>A0ABT2BL14_9BURK</name>
<gene>
    <name evidence="2" type="ORF">NX773_13120</name>
</gene>
<protein>
    <submittedName>
        <fullName evidence="2">Succinate dehydrogenase</fullName>
    </submittedName>
</protein>
<dbReference type="RefSeq" id="WP_258856779.1">
    <property type="nucleotide sequence ID" value="NZ_JANUGV010000003.1"/>
</dbReference>
<dbReference type="Proteomes" id="UP001205861">
    <property type="component" value="Unassembled WGS sequence"/>
</dbReference>
<proteinExistence type="predicted"/>
<keyword evidence="1" id="KW-0472">Membrane</keyword>
<keyword evidence="1" id="KW-1133">Transmembrane helix</keyword>
<accession>A0ABT2BL14</accession>
<dbReference type="InterPro" id="IPR034804">
    <property type="entry name" value="SQR/QFR_C/D"/>
</dbReference>